<accession>A0ABR3DFT0</accession>
<dbReference type="EMBL" id="JAVLET010000004">
    <property type="protein sequence ID" value="KAL0471237.1"/>
    <property type="molecule type" value="Genomic_DNA"/>
</dbReference>
<evidence type="ECO:0008006" key="4">
    <source>
        <dbReference type="Google" id="ProtNLM"/>
    </source>
</evidence>
<evidence type="ECO:0000313" key="2">
    <source>
        <dbReference type="EMBL" id="KAL0471237.1"/>
    </source>
</evidence>
<keyword evidence="1" id="KW-0472">Membrane</keyword>
<proteinExistence type="predicted"/>
<feature type="transmembrane region" description="Helical" evidence="1">
    <location>
        <begin position="12"/>
        <end position="30"/>
    </location>
</feature>
<reference evidence="2 3" key="1">
    <citation type="submission" date="2023-09" db="EMBL/GenBank/DDBJ databases">
        <title>Multi-omics analysis of a traditional fermented food reveals byproduct-associated fungal strains for waste-to-food upcycling.</title>
        <authorList>
            <consortium name="Lawrence Berkeley National Laboratory"/>
            <person name="Rekdal V.M."/>
            <person name="Villalobos-Escobedo J.M."/>
            <person name="Rodriguez-Valeron N."/>
            <person name="Garcia M.O."/>
            <person name="Vasquez D.P."/>
            <person name="Damayanti I."/>
            <person name="Sorensen P.M."/>
            <person name="Baidoo E.E."/>
            <person name="De Carvalho A.C."/>
            <person name="Riley R."/>
            <person name="Lipzen A."/>
            <person name="He G."/>
            <person name="Yan M."/>
            <person name="Haridas S."/>
            <person name="Daum C."/>
            <person name="Yoshinaga Y."/>
            <person name="Ng V."/>
            <person name="Grigoriev I.V."/>
            <person name="Munk R."/>
            <person name="Nuraida L."/>
            <person name="Wijaya C.H."/>
            <person name="Morales P.-C."/>
            <person name="Keasling J.D."/>
        </authorList>
    </citation>
    <scope>NUCLEOTIDE SEQUENCE [LARGE SCALE GENOMIC DNA]</scope>
    <source>
        <strain evidence="2 3">FGSC 2613</strain>
    </source>
</reference>
<keyword evidence="1" id="KW-0812">Transmembrane</keyword>
<evidence type="ECO:0000313" key="3">
    <source>
        <dbReference type="Proteomes" id="UP001451303"/>
    </source>
</evidence>
<keyword evidence="1" id="KW-1133">Transmembrane helix</keyword>
<feature type="transmembrane region" description="Helical" evidence="1">
    <location>
        <begin position="50"/>
        <end position="71"/>
    </location>
</feature>
<comment type="caution">
    <text evidence="2">The sequence shown here is derived from an EMBL/GenBank/DDBJ whole genome shotgun (WGS) entry which is preliminary data.</text>
</comment>
<name>A0ABR3DFT0_NEUIN</name>
<evidence type="ECO:0000256" key="1">
    <source>
        <dbReference type="SAM" id="Phobius"/>
    </source>
</evidence>
<keyword evidence="3" id="KW-1185">Reference proteome</keyword>
<protein>
    <recommendedName>
        <fullName evidence="4">Secreted protein</fullName>
    </recommendedName>
</protein>
<gene>
    <name evidence="2" type="ORF">QR685DRAFT_525855</name>
</gene>
<dbReference type="Proteomes" id="UP001451303">
    <property type="component" value="Unassembled WGS sequence"/>
</dbReference>
<sequence>MRLHCPRLSPLAMFGATSTITTIMSHVAGLELDTPSIDYHNSSSVEFAASKLSLCFIPLSFHCFFGCLWLVCRRRGSIIWPVRCLCLWSVLAELRRVVDLVGTGSRCSRG</sequence>
<organism evidence="2 3">
    <name type="scientific">Neurospora intermedia</name>
    <dbReference type="NCBI Taxonomy" id="5142"/>
    <lineage>
        <taxon>Eukaryota</taxon>
        <taxon>Fungi</taxon>
        <taxon>Dikarya</taxon>
        <taxon>Ascomycota</taxon>
        <taxon>Pezizomycotina</taxon>
        <taxon>Sordariomycetes</taxon>
        <taxon>Sordariomycetidae</taxon>
        <taxon>Sordariales</taxon>
        <taxon>Sordariaceae</taxon>
        <taxon>Neurospora</taxon>
    </lineage>
</organism>